<name>A0ABS1NFU1_9ACTN</name>
<keyword evidence="4" id="KW-1185">Reference proteome</keyword>
<dbReference type="InterPro" id="IPR005297">
    <property type="entry name" value="Lipoprotein_repeat"/>
</dbReference>
<dbReference type="PANTHER" id="PTHR39335">
    <property type="entry name" value="BLL4220 PROTEIN"/>
    <property type="match status" value="1"/>
</dbReference>
<gene>
    <name evidence="3" type="ORF">JK363_19680</name>
</gene>
<dbReference type="Pfam" id="PF03640">
    <property type="entry name" value="Lipoprotein_15"/>
    <property type="match status" value="4"/>
</dbReference>
<evidence type="ECO:0000313" key="3">
    <source>
        <dbReference type="EMBL" id="MBL1098844.1"/>
    </source>
</evidence>
<dbReference type="RefSeq" id="WP_201876238.1">
    <property type="nucleotide sequence ID" value="NZ_JAERRF010000010.1"/>
</dbReference>
<dbReference type="EMBL" id="JAERRF010000010">
    <property type="protein sequence ID" value="MBL1098844.1"/>
    <property type="molecule type" value="Genomic_DNA"/>
</dbReference>
<feature type="compositionally biased region" description="Gly residues" evidence="1">
    <location>
        <begin position="61"/>
        <end position="71"/>
    </location>
</feature>
<feature type="region of interest" description="Disordered" evidence="1">
    <location>
        <begin position="24"/>
        <end position="91"/>
    </location>
</feature>
<feature type="compositionally biased region" description="Low complexity" evidence="1">
    <location>
        <begin position="72"/>
        <end position="84"/>
    </location>
</feature>
<dbReference type="Proteomes" id="UP000634229">
    <property type="component" value="Unassembled WGS sequence"/>
</dbReference>
<evidence type="ECO:0008006" key="5">
    <source>
        <dbReference type="Google" id="ProtNLM"/>
    </source>
</evidence>
<feature type="chain" id="PRO_5046665920" description="Lipoprotein" evidence="2">
    <location>
        <begin position="22"/>
        <end position="332"/>
    </location>
</feature>
<comment type="caution">
    <text evidence="3">The sequence shown here is derived from an EMBL/GenBank/DDBJ whole genome shotgun (WGS) entry which is preliminary data.</text>
</comment>
<protein>
    <recommendedName>
        <fullName evidence="5">Lipoprotein</fullName>
    </recommendedName>
</protein>
<dbReference type="NCBIfam" id="NF040526">
    <property type="entry name" value="SCO0930_lipo"/>
    <property type="match status" value="1"/>
</dbReference>
<accession>A0ABS1NFU1</accession>
<dbReference type="PROSITE" id="PS51257">
    <property type="entry name" value="PROKAR_LIPOPROTEIN"/>
    <property type="match status" value="1"/>
</dbReference>
<dbReference type="PANTHER" id="PTHR39335:SF1">
    <property type="entry name" value="BLL4220 PROTEIN"/>
    <property type="match status" value="1"/>
</dbReference>
<evidence type="ECO:0000256" key="2">
    <source>
        <dbReference type="SAM" id="SignalP"/>
    </source>
</evidence>
<evidence type="ECO:0000256" key="1">
    <source>
        <dbReference type="SAM" id="MobiDB-lite"/>
    </source>
</evidence>
<dbReference type="InterPro" id="IPR047910">
    <property type="entry name" value="SCO0930-like"/>
</dbReference>
<feature type="signal peptide" evidence="2">
    <location>
        <begin position="1"/>
        <end position="21"/>
    </location>
</feature>
<proteinExistence type="predicted"/>
<keyword evidence="2" id="KW-0732">Signal</keyword>
<sequence>MEKRRQIAFAGVSVAMVLLTAACGSSKDSSSGQSSNVQPAGGAQNVGSSAGAGSSTASSGAAGGYQAGGDTGAAAGSGDTGNSGPAKEVAVKKDAKLGEIVTDAKGWTLYRFDEDTPKPAKSNCNDACATKWPPVPANDAAAGTGVDKSKLGSVTRSDGTKQLTLEGWPVYRYAGDTKAGDTKGHGVGGTWNALAPDGKPAGKKAAGTDESLQLMVNNNAKLGKIIVDGKGMTVYRFNKDSAWPMKTGCLGACLDTWKPVKAVNTSKVAGLDASKVTSFTRPDGTKQAAFDCWLLYTFTGDTKPGDTNGQGKAGQWFAVTDKGKKAGLAAAQ</sequence>
<reference evidence="3 4" key="1">
    <citation type="submission" date="2021-01" db="EMBL/GenBank/DDBJ databases">
        <title>WGS of actinomycetes isolated from Thailand.</title>
        <authorList>
            <person name="Thawai C."/>
        </authorList>
    </citation>
    <scope>NUCLEOTIDE SEQUENCE [LARGE SCALE GENOMIC DNA]</scope>
    <source>
        <strain evidence="3 4">CA1R205</strain>
    </source>
</reference>
<evidence type="ECO:0000313" key="4">
    <source>
        <dbReference type="Proteomes" id="UP000634229"/>
    </source>
</evidence>
<feature type="compositionally biased region" description="Low complexity" evidence="1">
    <location>
        <begin position="25"/>
        <end position="60"/>
    </location>
</feature>
<organism evidence="3 4">
    <name type="scientific">Streptomyces coffeae</name>
    <dbReference type="NCBI Taxonomy" id="621382"/>
    <lineage>
        <taxon>Bacteria</taxon>
        <taxon>Bacillati</taxon>
        <taxon>Actinomycetota</taxon>
        <taxon>Actinomycetes</taxon>
        <taxon>Kitasatosporales</taxon>
        <taxon>Streptomycetaceae</taxon>
        <taxon>Streptomyces</taxon>
    </lineage>
</organism>